<accession>A0A916JCJ3</accession>
<name>A0A916JCJ3_9BACT</name>
<dbReference type="AlphaFoldDB" id="A0A916JCJ3"/>
<protein>
    <recommendedName>
        <fullName evidence="3">KAP NTPase domain-containing protein</fullName>
    </recommendedName>
</protein>
<proteinExistence type="predicted"/>
<comment type="caution">
    <text evidence="1">The sequence shown here is derived from an EMBL/GenBank/DDBJ whole genome shotgun (WGS) entry which is preliminary data.</text>
</comment>
<dbReference type="EMBL" id="CAJRAF010000002">
    <property type="protein sequence ID" value="CAG5001516.1"/>
    <property type="molecule type" value="Genomic_DNA"/>
</dbReference>
<organism evidence="1 2">
    <name type="scientific">Dyadobacter helix</name>
    <dbReference type="NCBI Taxonomy" id="2822344"/>
    <lineage>
        <taxon>Bacteria</taxon>
        <taxon>Pseudomonadati</taxon>
        <taxon>Bacteroidota</taxon>
        <taxon>Cytophagia</taxon>
        <taxon>Cytophagales</taxon>
        <taxon>Spirosomataceae</taxon>
        <taxon>Dyadobacter</taxon>
    </lineage>
</organism>
<evidence type="ECO:0000313" key="1">
    <source>
        <dbReference type="EMBL" id="CAG5001516.1"/>
    </source>
</evidence>
<evidence type="ECO:0008006" key="3">
    <source>
        <dbReference type="Google" id="ProtNLM"/>
    </source>
</evidence>
<keyword evidence="2" id="KW-1185">Reference proteome</keyword>
<dbReference type="Proteomes" id="UP000680038">
    <property type="component" value="Unassembled WGS sequence"/>
</dbReference>
<sequence>MGSLMPEDFAEYLVAAVIAHIDKIKPLYSMNSLKNNQHSTTLLIDISDEYKVRIEDGKEFSKSIFFKIYKDAFRNTYEIVRQNESAKSDLDVYNNIIVFSGERGRGKSSSMVSFLKSLTNIQKFKKVDFFLDFPISEIINRKFASLDIIDPSLFKGEETLFEIIVAKMFSKFQNSFSNSGKEINHDDKRLVLKEFQKVFTNLKVINGGKKYIYDREPIDALSALAYGSNLYSSFTSLIDVYLDKVEQCEFLVIAIDDFDLNMADTYKMLEDIRQFLIQHKILILVSCRIEQVYQSVENNFLNQFGRLPARFEDRKTSHTITINEGRGYSQRININENGPREGNFHIDPLRIQANRYVEKLFPLSHILSMPVITDTNPLPIEFREGKYVTPKIDKFIINIDKELFTENKPLNYLSQYAESDKIGTEVFVGNNLQDVVLDLIYSKTGVFINKPTYRLNAIIPNTLRQVHSLIGAITLSVDSLSNLKNYIVDIAQNELPSKLVDIFINLEKQEFQMMNLHFLNFMGIIREHFDISNKNDFNYLLYPKNPGNVSLGDTYSVLKRFYDNVRNHDELAVKFLDYISIYLAVRTKIMERSNPSKLMQATMGGYFNGYNEVFPVQRRGGKRRDWVTFRLNQWDELSDEERYWLGFFIQFLGVYQNDYRDKKESPFFKELNSQGGNIEHAIFSPLAPLSNSMFATDVWRSLMKTSEDANSSQLYRELLEWNESNSLQSFLNNNMFYLEFLQTLDEISKRQHKSDSVGSYSAAIKDYMLISADQALDRIKEKYPYIALDLKHKVVDHPVYHKWNDMDENRNVFDIVDGLFDMSDERETFSQQDKNTARELLRNYNRYFANPQEQSPRGAKQAMNTVVKSFADSSYPREKLEEFRKLMDLDLEDGLNRIKNYLNQMR</sequence>
<gene>
    <name evidence="1" type="ORF">DYBT9275_02680</name>
</gene>
<evidence type="ECO:0000313" key="2">
    <source>
        <dbReference type="Proteomes" id="UP000680038"/>
    </source>
</evidence>
<reference evidence="1" key="1">
    <citation type="submission" date="2021-04" db="EMBL/GenBank/DDBJ databases">
        <authorList>
            <person name="Rodrigo-Torres L."/>
            <person name="Arahal R. D."/>
            <person name="Lucena T."/>
        </authorList>
    </citation>
    <scope>NUCLEOTIDE SEQUENCE</scope>
    <source>
        <strain evidence="1">CECT 9275</strain>
    </source>
</reference>